<dbReference type="EMBL" id="JEMT01019894">
    <property type="protein sequence ID" value="EXX65992.1"/>
    <property type="molecule type" value="Genomic_DNA"/>
</dbReference>
<dbReference type="PROSITE" id="PS50011">
    <property type="entry name" value="PROTEIN_KINASE_DOM"/>
    <property type="match status" value="1"/>
</dbReference>
<feature type="domain" description="Protein kinase" evidence="1">
    <location>
        <begin position="1"/>
        <end position="214"/>
    </location>
</feature>
<evidence type="ECO:0000313" key="3">
    <source>
        <dbReference type="Proteomes" id="UP000022910"/>
    </source>
</evidence>
<dbReference type="InterPro" id="IPR001245">
    <property type="entry name" value="Ser-Thr/Tyr_kinase_cat_dom"/>
</dbReference>
<dbReference type="Gene3D" id="1.10.510.10">
    <property type="entry name" value="Transferase(Phosphotransferase) domain 1"/>
    <property type="match status" value="1"/>
</dbReference>
<comment type="caution">
    <text evidence="2">The sequence shown here is derived from an EMBL/GenBank/DDBJ whole genome shotgun (WGS) entry which is preliminary data.</text>
</comment>
<dbReference type="GO" id="GO:0005524">
    <property type="term" value="F:ATP binding"/>
    <property type="evidence" value="ECO:0007669"/>
    <property type="project" value="InterPro"/>
</dbReference>
<keyword evidence="2" id="KW-0418">Kinase</keyword>
<evidence type="ECO:0000259" key="1">
    <source>
        <dbReference type="PROSITE" id="PS50011"/>
    </source>
</evidence>
<dbReference type="PANTHER" id="PTHR44329:SF6">
    <property type="entry name" value="RECEPTOR-INTERACTING SERINE_THREONINE-PROTEIN KINASE 1"/>
    <property type="match status" value="1"/>
</dbReference>
<dbReference type="SUPFAM" id="SSF56112">
    <property type="entry name" value="Protein kinase-like (PK-like)"/>
    <property type="match status" value="1"/>
</dbReference>
<dbReference type="PIRSF" id="PIRSF000654">
    <property type="entry name" value="Integrin-linked_kinase"/>
    <property type="match status" value="1"/>
</dbReference>
<evidence type="ECO:0000313" key="2">
    <source>
        <dbReference type="EMBL" id="EXX65992.1"/>
    </source>
</evidence>
<dbReference type="Pfam" id="PF07714">
    <property type="entry name" value="PK_Tyr_Ser-Thr"/>
    <property type="match status" value="1"/>
</dbReference>
<keyword evidence="3" id="KW-1185">Reference proteome</keyword>
<dbReference type="HOGENOM" id="CLU_000288_7_0_1"/>
<organism evidence="2 3">
    <name type="scientific">Rhizophagus irregularis (strain DAOM 197198w)</name>
    <name type="common">Glomus intraradices</name>
    <dbReference type="NCBI Taxonomy" id="1432141"/>
    <lineage>
        <taxon>Eukaryota</taxon>
        <taxon>Fungi</taxon>
        <taxon>Fungi incertae sedis</taxon>
        <taxon>Mucoromycota</taxon>
        <taxon>Glomeromycotina</taxon>
        <taxon>Glomeromycetes</taxon>
        <taxon>Glomerales</taxon>
        <taxon>Glomeraceae</taxon>
        <taxon>Rhizophagus</taxon>
    </lineage>
</organism>
<dbReference type="PANTHER" id="PTHR44329">
    <property type="entry name" value="SERINE/THREONINE-PROTEIN KINASE TNNI3K-RELATED"/>
    <property type="match status" value="1"/>
</dbReference>
<dbReference type="InterPro" id="IPR000719">
    <property type="entry name" value="Prot_kinase_dom"/>
</dbReference>
<reference evidence="2 3" key="1">
    <citation type="submission" date="2014-02" db="EMBL/GenBank/DDBJ databases">
        <title>Single nucleus genome sequencing reveals high similarity among nuclei of an endomycorrhizal fungus.</title>
        <authorList>
            <person name="Lin K."/>
            <person name="Geurts R."/>
            <person name="Zhang Z."/>
            <person name="Limpens E."/>
            <person name="Saunders D.G."/>
            <person name="Mu D."/>
            <person name="Pang E."/>
            <person name="Cao H."/>
            <person name="Cha H."/>
            <person name="Lin T."/>
            <person name="Zhou Q."/>
            <person name="Shang Y."/>
            <person name="Li Y."/>
            <person name="Ivanov S."/>
            <person name="Sharma T."/>
            <person name="Velzen R.V."/>
            <person name="Ruijter N.D."/>
            <person name="Aanen D.K."/>
            <person name="Win J."/>
            <person name="Kamoun S."/>
            <person name="Bisseling T."/>
            <person name="Huang S."/>
        </authorList>
    </citation>
    <scope>NUCLEOTIDE SEQUENCE [LARGE SCALE GENOMIC DNA]</scope>
    <source>
        <strain evidence="3">DAOM197198w</strain>
    </source>
</reference>
<accession>A0A015J8V3</accession>
<protein>
    <submittedName>
        <fullName evidence="2">Polo kinase CDC5</fullName>
    </submittedName>
</protein>
<dbReference type="Proteomes" id="UP000022910">
    <property type="component" value="Unassembled WGS sequence"/>
</dbReference>
<dbReference type="InterPro" id="IPR011009">
    <property type="entry name" value="Kinase-like_dom_sf"/>
</dbReference>
<gene>
    <name evidence="2" type="ORF">RirG_128040</name>
</gene>
<sequence length="228" mass="26613">MDPKTKDYMLVLQYAKENLHEYLQTNYVKITWKEKVEMLYQISIGVKRIHDADYTHGDLHSGNILHQENPNNKNYQITDLGRAQPEDNPSNEIYGIILSLWNTNRDIGLCVNETKVYGVMPYIAPEVLRGKKYTQAADIYSLGMLMYFIATGKQPFYDWPHDQVLAIWVCEDHRPEINEPEAPKCYIDLMKRCWDLNPDNRPKINEIIELAGYLMILNNSNIMKLEGN</sequence>
<dbReference type="GO" id="GO:0004674">
    <property type="term" value="F:protein serine/threonine kinase activity"/>
    <property type="evidence" value="ECO:0007669"/>
    <property type="project" value="TreeGrafter"/>
</dbReference>
<dbReference type="InterPro" id="IPR051681">
    <property type="entry name" value="Ser/Thr_Kinases-Pseudokinases"/>
</dbReference>
<dbReference type="OrthoDB" id="544350at2759"/>
<name>A0A015J8V3_RHIIW</name>
<dbReference type="AlphaFoldDB" id="A0A015J8V3"/>
<keyword evidence="2" id="KW-0808">Transferase</keyword>
<proteinExistence type="predicted"/>